<organism evidence="1 2">
    <name type="scientific">Tenacibaculum maritimum NCIMB 2154</name>
    <dbReference type="NCBI Taxonomy" id="1349785"/>
    <lineage>
        <taxon>Bacteria</taxon>
        <taxon>Pseudomonadati</taxon>
        <taxon>Bacteroidota</taxon>
        <taxon>Flavobacteriia</taxon>
        <taxon>Flavobacteriales</taxon>
        <taxon>Flavobacteriaceae</taxon>
        <taxon>Tenacibaculum</taxon>
    </lineage>
</organism>
<accession>A0A2H1E733</accession>
<sequence length="128" mass="14442">MNRFKIITLSITICLIGCKSSKGNLEATLLESQQKVVILLNKKYKKIALIELPLKVQLTNNSYSSKTFASIQYKYLPYEKGIGNPLYIEKNNTFIRVKQATGSLQSLLGSVIFSLLKNKVSFLPLVKR</sequence>
<name>A0A2H1E733_9FLAO</name>
<protein>
    <submittedName>
        <fullName evidence="1">Uncharacterized protein</fullName>
    </submittedName>
</protein>
<proteinExistence type="predicted"/>
<dbReference type="EMBL" id="LT634361">
    <property type="protein sequence ID" value="SFZ80586.1"/>
    <property type="molecule type" value="Genomic_DNA"/>
</dbReference>
<dbReference type="Proteomes" id="UP000231564">
    <property type="component" value="Chromosome MARIT"/>
</dbReference>
<dbReference type="KEGG" id="tmar:MARIT_0696"/>
<keyword evidence="2" id="KW-1185">Reference proteome</keyword>
<evidence type="ECO:0000313" key="2">
    <source>
        <dbReference type="Proteomes" id="UP000231564"/>
    </source>
</evidence>
<gene>
    <name evidence="1" type="ORF">MARIT_0696</name>
</gene>
<reference evidence="1 2" key="1">
    <citation type="submission" date="2016-11" db="EMBL/GenBank/DDBJ databases">
        <authorList>
            <person name="Jaros S."/>
            <person name="Januszkiewicz K."/>
            <person name="Wedrychowicz H."/>
        </authorList>
    </citation>
    <scope>NUCLEOTIDE SEQUENCE [LARGE SCALE GENOMIC DNA]</scope>
    <source>
        <strain evidence="1">NCIMB 2154T</strain>
    </source>
</reference>
<dbReference type="AlphaFoldDB" id="A0A2H1E733"/>
<evidence type="ECO:0000313" key="1">
    <source>
        <dbReference type="EMBL" id="SFZ80586.1"/>
    </source>
</evidence>